<organism evidence="1">
    <name type="scientific">marine sediment metagenome</name>
    <dbReference type="NCBI Taxonomy" id="412755"/>
    <lineage>
        <taxon>unclassified sequences</taxon>
        <taxon>metagenomes</taxon>
        <taxon>ecological metagenomes</taxon>
    </lineage>
</organism>
<reference evidence="1" key="1">
    <citation type="journal article" date="2014" name="Front. Microbiol.">
        <title>High frequency of phylogenetically diverse reductive dehalogenase-homologous genes in deep subseafloor sedimentary metagenomes.</title>
        <authorList>
            <person name="Kawai M."/>
            <person name="Futagami T."/>
            <person name="Toyoda A."/>
            <person name="Takaki Y."/>
            <person name="Nishi S."/>
            <person name="Hori S."/>
            <person name="Arai W."/>
            <person name="Tsubouchi T."/>
            <person name="Morono Y."/>
            <person name="Uchiyama I."/>
            <person name="Ito T."/>
            <person name="Fujiyama A."/>
            <person name="Inagaki F."/>
            <person name="Takami H."/>
        </authorList>
    </citation>
    <scope>NUCLEOTIDE SEQUENCE</scope>
    <source>
        <strain evidence="1">Expedition CK06-06</strain>
    </source>
</reference>
<evidence type="ECO:0008006" key="2">
    <source>
        <dbReference type="Google" id="ProtNLM"/>
    </source>
</evidence>
<sequence length="123" mass="14343">MARKKKVIEPEVDIKQKFENVKILTDSNRAKEAIAYIYLIYNDVITKKFKKPRLAYQTIREYAITCVNELDQKPETIYPFIKKIEDIIYGGIEPTGKELNFTIQLFSNLYNDITGKTLPTVSF</sequence>
<proteinExistence type="predicted"/>
<accession>X0T641</accession>
<protein>
    <recommendedName>
        <fullName evidence="2">DUF4129 domain-containing protein</fullName>
    </recommendedName>
</protein>
<gene>
    <name evidence="1" type="ORF">S01H1_04290</name>
</gene>
<comment type="caution">
    <text evidence="1">The sequence shown here is derived from an EMBL/GenBank/DDBJ whole genome shotgun (WGS) entry which is preliminary data.</text>
</comment>
<dbReference type="EMBL" id="BARS01002274">
    <property type="protein sequence ID" value="GAF83652.1"/>
    <property type="molecule type" value="Genomic_DNA"/>
</dbReference>
<dbReference type="AlphaFoldDB" id="X0T641"/>
<name>X0T641_9ZZZZ</name>
<evidence type="ECO:0000313" key="1">
    <source>
        <dbReference type="EMBL" id="GAF83652.1"/>
    </source>
</evidence>